<dbReference type="GO" id="GO:0015031">
    <property type="term" value="P:protein transport"/>
    <property type="evidence" value="ECO:0007669"/>
    <property type="project" value="InterPro"/>
</dbReference>
<dbReference type="InterPro" id="IPR021123">
    <property type="entry name" value="T3SS_needle-like"/>
</dbReference>
<name>A0A916RS94_9HYPH</name>
<accession>A0A916RS94</accession>
<dbReference type="InterPro" id="IPR037203">
    <property type="entry name" value="T3SS_needle-like_sf"/>
</dbReference>
<dbReference type="RefSeq" id="WP_188720762.1">
    <property type="nucleotide sequence ID" value="NZ_BMIF01000004.1"/>
</dbReference>
<dbReference type="SUPFAM" id="SSF140129">
    <property type="entry name" value="MxiH-like"/>
    <property type="match status" value="1"/>
</dbReference>
<organism evidence="1 2">
    <name type="scientific">Nitratireductor aestuarii</name>
    <dbReference type="NCBI Taxonomy" id="1735103"/>
    <lineage>
        <taxon>Bacteria</taxon>
        <taxon>Pseudomonadati</taxon>
        <taxon>Pseudomonadota</taxon>
        <taxon>Alphaproteobacteria</taxon>
        <taxon>Hyphomicrobiales</taxon>
        <taxon>Phyllobacteriaceae</taxon>
        <taxon>Nitratireductor</taxon>
    </lineage>
</organism>
<dbReference type="Proteomes" id="UP000636264">
    <property type="component" value="Unassembled WGS sequence"/>
</dbReference>
<protein>
    <submittedName>
        <fullName evidence="1">Uncharacterized protein</fullName>
    </submittedName>
</protein>
<evidence type="ECO:0000313" key="1">
    <source>
        <dbReference type="EMBL" id="GGA65056.1"/>
    </source>
</evidence>
<dbReference type="Pfam" id="PF09392">
    <property type="entry name" value="T3SS_needle_F"/>
    <property type="match status" value="1"/>
</dbReference>
<gene>
    <name evidence="1" type="ORF">GCM10011385_18580</name>
</gene>
<dbReference type="AlphaFoldDB" id="A0A916RS94"/>
<comment type="caution">
    <text evidence="1">The sequence shown here is derived from an EMBL/GenBank/DDBJ whole genome shotgun (WGS) entry which is preliminary data.</text>
</comment>
<dbReference type="Gene3D" id="1.20.58.90">
    <property type="match status" value="1"/>
</dbReference>
<sequence>MAINPLATPGSSLSRAGNLPADDGGLDVVTIGNKLAGVGVETKTELDALLNNTNMPESERTLRAQMLVQTWTMALNMRTNMVKAVADTIKAIIRNIA</sequence>
<reference evidence="1" key="1">
    <citation type="journal article" date="2014" name="Int. J. Syst. Evol. Microbiol.">
        <title>Complete genome sequence of Corynebacterium casei LMG S-19264T (=DSM 44701T), isolated from a smear-ripened cheese.</title>
        <authorList>
            <consortium name="US DOE Joint Genome Institute (JGI-PGF)"/>
            <person name="Walter F."/>
            <person name="Albersmeier A."/>
            <person name="Kalinowski J."/>
            <person name="Ruckert C."/>
        </authorList>
    </citation>
    <scope>NUCLEOTIDE SEQUENCE</scope>
    <source>
        <strain evidence="1">CGMCC 1.15320</strain>
    </source>
</reference>
<dbReference type="EMBL" id="BMIF01000004">
    <property type="protein sequence ID" value="GGA65056.1"/>
    <property type="molecule type" value="Genomic_DNA"/>
</dbReference>
<reference evidence="1" key="2">
    <citation type="submission" date="2020-09" db="EMBL/GenBank/DDBJ databases">
        <authorList>
            <person name="Sun Q."/>
            <person name="Zhou Y."/>
        </authorList>
    </citation>
    <scope>NUCLEOTIDE SEQUENCE</scope>
    <source>
        <strain evidence="1">CGMCC 1.15320</strain>
    </source>
</reference>
<evidence type="ECO:0000313" key="2">
    <source>
        <dbReference type="Proteomes" id="UP000636264"/>
    </source>
</evidence>
<proteinExistence type="predicted"/>
<keyword evidence="2" id="KW-1185">Reference proteome</keyword>